<evidence type="ECO:0000313" key="12">
    <source>
        <dbReference type="EMBL" id="MEZ3162885.1"/>
    </source>
</evidence>
<evidence type="ECO:0000256" key="4">
    <source>
        <dbReference type="ARBA" id="ARBA00022723"/>
    </source>
</evidence>
<keyword evidence="5 8" id="KW-0805">Transcription regulation</keyword>
<keyword evidence="6 8" id="KW-0238">DNA-binding</keyword>
<dbReference type="HAMAP" id="MF_00476">
    <property type="entry name" value="NikR"/>
    <property type="match status" value="1"/>
</dbReference>
<evidence type="ECO:0000256" key="1">
    <source>
        <dbReference type="ARBA" id="ARBA00002339"/>
    </source>
</evidence>
<name>A0ABD5M3I4_9EURY</name>
<dbReference type="PANTHER" id="PTHR34719">
    <property type="entry name" value="NICKEL-RESPONSIVE REGULATOR"/>
    <property type="match status" value="1"/>
</dbReference>
<evidence type="ECO:0000313" key="13">
    <source>
        <dbReference type="Proteomes" id="UP001567572"/>
    </source>
</evidence>
<sequence>MTVVSVSMPEELLERIDNFSDEHGYTGRSEVVREASRNLLGEFEDAKLEDRDLMAVVTVLFNYETTNVEERMMRLRHEDEGIVASNFHSHVGSQYCMELFVLEGELEEISTFVGKVRATKDTLTVDYSVTPVDEFGPSALGDAGAHGGHDHGESADREAESDEVESGDVEEKETEDGAAAESSGDD</sequence>
<dbReference type="GO" id="GO:0016151">
    <property type="term" value="F:nickel cation binding"/>
    <property type="evidence" value="ECO:0007669"/>
    <property type="project" value="UniProtKB-UniRule"/>
</dbReference>
<dbReference type="InterPro" id="IPR022988">
    <property type="entry name" value="Ni_resp_reg_NikR"/>
</dbReference>
<comment type="function">
    <text evidence="1 8">Transcriptional regulator.</text>
</comment>
<dbReference type="RefSeq" id="WP_371159971.1">
    <property type="nucleotide sequence ID" value="NZ_JBEDNX010000001.1"/>
</dbReference>
<feature type="binding site" evidence="8">
    <location>
        <position position="88"/>
    </location>
    <ligand>
        <name>Ni(2+)</name>
        <dbReference type="ChEBI" id="CHEBI:49786"/>
    </ligand>
</feature>
<dbReference type="GO" id="GO:0003700">
    <property type="term" value="F:DNA-binding transcription factor activity"/>
    <property type="evidence" value="ECO:0007669"/>
    <property type="project" value="UniProtKB-UniRule"/>
</dbReference>
<dbReference type="InterPro" id="IPR050192">
    <property type="entry name" value="CopG/NikR_regulator"/>
</dbReference>
<feature type="binding site" evidence="8">
    <location>
        <position position="96"/>
    </location>
    <ligand>
        <name>Ni(2+)</name>
        <dbReference type="ChEBI" id="CHEBI:49786"/>
    </ligand>
</feature>
<dbReference type="InterPro" id="IPR010985">
    <property type="entry name" value="Ribbon_hlx_hlx"/>
</dbReference>
<comment type="caution">
    <text evidence="12">The sequence shown here is derived from an EMBL/GenBank/DDBJ whole genome shotgun (WGS) entry which is preliminary data.</text>
</comment>
<dbReference type="InterPro" id="IPR002145">
    <property type="entry name" value="CopG"/>
</dbReference>
<dbReference type="EMBL" id="JBEDNY010000001">
    <property type="protein sequence ID" value="MEZ3162885.1"/>
    <property type="molecule type" value="Genomic_DNA"/>
</dbReference>
<dbReference type="Pfam" id="PF01402">
    <property type="entry name" value="RHH_1"/>
    <property type="match status" value="1"/>
</dbReference>
<dbReference type="InterPro" id="IPR045865">
    <property type="entry name" value="ACT-like_dom_sf"/>
</dbReference>
<keyword evidence="3 8" id="KW-0533">Nickel</keyword>
<feature type="binding site" evidence="8">
    <location>
        <position position="77"/>
    </location>
    <ligand>
        <name>Ni(2+)</name>
        <dbReference type="ChEBI" id="CHEBI:49786"/>
    </ligand>
</feature>
<dbReference type="Gene3D" id="3.30.70.1150">
    <property type="entry name" value="ACT-like. Chain A, domain 2"/>
    <property type="match status" value="1"/>
</dbReference>
<dbReference type="CDD" id="cd22231">
    <property type="entry name" value="RHH_NikR_HicB-like"/>
    <property type="match status" value="1"/>
</dbReference>
<evidence type="ECO:0000256" key="6">
    <source>
        <dbReference type="ARBA" id="ARBA00023125"/>
    </source>
</evidence>
<organism evidence="12 13">
    <name type="scientific">Halorubrum miltondacostae</name>
    <dbReference type="NCBI Taxonomy" id="3076378"/>
    <lineage>
        <taxon>Archaea</taxon>
        <taxon>Methanobacteriati</taxon>
        <taxon>Methanobacteriota</taxon>
        <taxon>Stenosarchaea group</taxon>
        <taxon>Halobacteria</taxon>
        <taxon>Halobacteriales</taxon>
        <taxon>Haloferacaceae</taxon>
        <taxon>Halorubrum</taxon>
    </lineage>
</organism>
<dbReference type="InterPro" id="IPR014864">
    <property type="entry name" value="TF_NikR_Ni-bd_C"/>
</dbReference>
<dbReference type="PANTHER" id="PTHR34719:SF3">
    <property type="entry name" value="NICKEL-RESPONSIVE REGULATOR-RELATED"/>
    <property type="match status" value="1"/>
</dbReference>
<dbReference type="SUPFAM" id="SSF55021">
    <property type="entry name" value="ACT-like"/>
    <property type="match status" value="1"/>
</dbReference>
<keyword evidence="13" id="KW-1185">Reference proteome</keyword>
<keyword evidence="7 8" id="KW-0804">Transcription</keyword>
<reference evidence="12 13" key="1">
    <citation type="submission" date="2024-06" db="EMBL/GenBank/DDBJ databases">
        <title>Halorubrum miltondacostae sp. nov., a potential PHA producer isolated from an inland solar saltern in Rio Maior, Portugal.</title>
        <authorList>
            <person name="Albuquerque L."/>
            <person name="Viver T."/>
            <person name="Barroso C."/>
            <person name="Claudino R."/>
            <person name="Galvan M."/>
            <person name="Simoes G."/>
            <person name="Lobo Da Cunha A."/>
            <person name="Egas C."/>
        </authorList>
    </citation>
    <scope>NUCLEOTIDE SEQUENCE [LARGE SCALE GENOMIC DNA]</scope>
    <source>
        <strain evidence="12 13">RMP-11</strain>
    </source>
</reference>
<dbReference type="Gene3D" id="1.10.1220.10">
    <property type="entry name" value="Met repressor-like"/>
    <property type="match status" value="1"/>
</dbReference>
<evidence type="ECO:0000259" key="11">
    <source>
        <dbReference type="Pfam" id="PF08753"/>
    </source>
</evidence>
<evidence type="ECO:0000256" key="7">
    <source>
        <dbReference type="ARBA" id="ARBA00023163"/>
    </source>
</evidence>
<feature type="domain" description="Ribbon-helix-helix protein CopG" evidence="10">
    <location>
        <begin position="3"/>
        <end position="40"/>
    </location>
</feature>
<proteinExistence type="inferred from homology"/>
<feature type="region of interest" description="Disordered" evidence="9">
    <location>
        <begin position="136"/>
        <end position="186"/>
    </location>
</feature>
<accession>A0ABD5M3I4</accession>
<dbReference type="GO" id="GO:0003677">
    <property type="term" value="F:DNA binding"/>
    <property type="evidence" value="ECO:0007669"/>
    <property type="project" value="UniProtKB-KW"/>
</dbReference>
<feature type="compositionally biased region" description="Acidic residues" evidence="9">
    <location>
        <begin position="159"/>
        <end position="186"/>
    </location>
</feature>
<dbReference type="AlphaFoldDB" id="A0ABD5M3I4"/>
<feature type="compositionally biased region" description="Basic and acidic residues" evidence="9">
    <location>
        <begin position="147"/>
        <end position="158"/>
    </location>
</feature>
<keyword evidence="4 8" id="KW-0479">Metal-binding</keyword>
<evidence type="ECO:0000256" key="2">
    <source>
        <dbReference type="ARBA" id="ARBA00008478"/>
    </source>
</evidence>
<evidence type="ECO:0000256" key="5">
    <source>
        <dbReference type="ARBA" id="ARBA00023015"/>
    </source>
</evidence>
<evidence type="ECO:0000259" key="10">
    <source>
        <dbReference type="Pfam" id="PF01402"/>
    </source>
</evidence>
<evidence type="ECO:0000256" key="9">
    <source>
        <dbReference type="SAM" id="MobiDB-lite"/>
    </source>
</evidence>
<dbReference type="Proteomes" id="UP001567572">
    <property type="component" value="Unassembled WGS sequence"/>
</dbReference>
<feature type="domain" description="Transcription factor NikR nickel binding C-terminal" evidence="11">
    <location>
        <begin position="54"/>
        <end position="129"/>
    </location>
</feature>
<gene>
    <name evidence="12" type="ORF">ABNG04_03165</name>
</gene>
<dbReference type="Pfam" id="PF08753">
    <property type="entry name" value="NikR_C"/>
    <property type="match status" value="1"/>
</dbReference>
<evidence type="ECO:0000256" key="3">
    <source>
        <dbReference type="ARBA" id="ARBA00022596"/>
    </source>
</evidence>
<feature type="binding site" evidence="8">
    <location>
        <position position="90"/>
    </location>
    <ligand>
        <name>Ni(2+)</name>
        <dbReference type="ChEBI" id="CHEBI:49786"/>
    </ligand>
</feature>
<protein>
    <recommendedName>
        <fullName evidence="8">Putative nickel-responsive regulator</fullName>
    </recommendedName>
</protein>
<evidence type="ECO:0000256" key="8">
    <source>
        <dbReference type="HAMAP-Rule" id="MF_00476"/>
    </source>
</evidence>
<dbReference type="InterPro" id="IPR027271">
    <property type="entry name" value="Acetolactate_synth/TF_NikR_C"/>
</dbReference>
<comment type="cofactor">
    <cofactor evidence="8">
        <name>Ni(2+)</name>
        <dbReference type="ChEBI" id="CHEBI:49786"/>
    </cofactor>
    <text evidence="8">Binds 1 nickel ion per subunit.</text>
</comment>
<comment type="similarity">
    <text evidence="2 8">Belongs to the transcriptional regulatory CopG/NikR family.</text>
</comment>
<dbReference type="SUPFAM" id="SSF47598">
    <property type="entry name" value="Ribbon-helix-helix"/>
    <property type="match status" value="1"/>
</dbReference>
<dbReference type="InterPro" id="IPR013321">
    <property type="entry name" value="Arc_rbn_hlx_hlx"/>
</dbReference>